<proteinExistence type="predicted"/>
<reference evidence="2" key="1">
    <citation type="submission" date="2014-11" db="EMBL/GenBank/DDBJ databases">
        <authorList>
            <person name="Amaro Gonzalez C."/>
        </authorList>
    </citation>
    <scope>NUCLEOTIDE SEQUENCE</scope>
</reference>
<dbReference type="EMBL" id="GBXM01039752">
    <property type="protein sequence ID" value="JAH68825.1"/>
    <property type="molecule type" value="Transcribed_RNA"/>
</dbReference>
<evidence type="ECO:0000313" key="2">
    <source>
        <dbReference type="EMBL" id="JAH68825.1"/>
    </source>
</evidence>
<organism evidence="2">
    <name type="scientific">Anguilla anguilla</name>
    <name type="common">European freshwater eel</name>
    <name type="synonym">Muraena anguilla</name>
    <dbReference type="NCBI Taxonomy" id="7936"/>
    <lineage>
        <taxon>Eukaryota</taxon>
        <taxon>Metazoa</taxon>
        <taxon>Chordata</taxon>
        <taxon>Craniata</taxon>
        <taxon>Vertebrata</taxon>
        <taxon>Euteleostomi</taxon>
        <taxon>Actinopterygii</taxon>
        <taxon>Neopterygii</taxon>
        <taxon>Teleostei</taxon>
        <taxon>Anguilliformes</taxon>
        <taxon>Anguillidae</taxon>
        <taxon>Anguilla</taxon>
    </lineage>
</organism>
<evidence type="ECO:0000256" key="1">
    <source>
        <dbReference type="SAM" id="MobiDB-lite"/>
    </source>
</evidence>
<reference evidence="2" key="2">
    <citation type="journal article" date="2015" name="Fish Shellfish Immunol.">
        <title>Early steps in the European eel (Anguilla anguilla)-Vibrio vulnificus interaction in the gills: Role of the RtxA13 toxin.</title>
        <authorList>
            <person name="Callol A."/>
            <person name="Pajuelo D."/>
            <person name="Ebbesson L."/>
            <person name="Teles M."/>
            <person name="MacKenzie S."/>
            <person name="Amaro C."/>
        </authorList>
    </citation>
    <scope>NUCLEOTIDE SEQUENCE</scope>
</reference>
<dbReference type="AlphaFoldDB" id="A0A0E9UUG1"/>
<protein>
    <submittedName>
        <fullName evidence="2">Uncharacterized protein</fullName>
    </submittedName>
</protein>
<feature type="compositionally biased region" description="Polar residues" evidence="1">
    <location>
        <begin position="1"/>
        <end position="14"/>
    </location>
</feature>
<sequence>MKLRSPNINTGTSKSLDDDFVSF</sequence>
<name>A0A0E9UUG1_ANGAN</name>
<accession>A0A0E9UUG1</accession>
<feature type="region of interest" description="Disordered" evidence="1">
    <location>
        <begin position="1"/>
        <end position="23"/>
    </location>
</feature>